<proteinExistence type="predicted"/>
<dbReference type="SUPFAM" id="SSF82199">
    <property type="entry name" value="SET domain"/>
    <property type="match status" value="1"/>
</dbReference>
<feature type="compositionally biased region" description="Basic residues" evidence="18">
    <location>
        <begin position="1673"/>
        <end position="1685"/>
    </location>
</feature>
<feature type="region of interest" description="Disordered" evidence="18">
    <location>
        <begin position="429"/>
        <end position="449"/>
    </location>
</feature>
<evidence type="ECO:0000256" key="13">
    <source>
        <dbReference type="ARBA" id="ARBA00023015"/>
    </source>
</evidence>
<evidence type="ECO:0000256" key="12">
    <source>
        <dbReference type="ARBA" id="ARBA00022853"/>
    </source>
</evidence>
<keyword evidence="11" id="KW-0862">Zinc</keyword>
<keyword evidence="12" id="KW-0156">Chromatin regulator</keyword>
<feature type="compositionally biased region" description="Basic residues" evidence="18">
    <location>
        <begin position="435"/>
        <end position="444"/>
    </location>
</feature>
<feature type="compositionally biased region" description="Low complexity" evidence="18">
    <location>
        <begin position="381"/>
        <end position="393"/>
    </location>
</feature>
<feature type="region of interest" description="Disordered" evidence="18">
    <location>
        <begin position="329"/>
        <end position="359"/>
    </location>
</feature>
<evidence type="ECO:0000256" key="18">
    <source>
        <dbReference type="SAM" id="MobiDB-lite"/>
    </source>
</evidence>
<dbReference type="PROSITE" id="PS50868">
    <property type="entry name" value="POST_SET"/>
    <property type="match status" value="1"/>
</dbReference>
<name>A0A6J2T4I3_DROLE</name>
<feature type="region of interest" description="Disordered" evidence="18">
    <location>
        <begin position="1191"/>
        <end position="1220"/>
    </location>
</feature>
<feature type="compositionally biased region" description="Polar residues" evidence="18">
    <location>
        <begin position="56"/>
        <end position="68"/>
    </location>
</feature>
<feature type="compositionally biased region" description="Basic residues" evidence="18">
    <location>
        <begin position="347"/>
        <end position="356"/>
    </location>
</feature>
<dbReference type="InterPro" id="IPR019786">
    <property type="entry name" value="Zinc_finger_PHD-type_CS"/>
</dbReference>
<keyword evidence="5" id="KW-0489">Methyltransferase</keyword>
<keyword evidence="6" id="KW-0808">Transferase</keyword>
<dbReference type="PROSITE" id="PS50280">
    <property type="entry name" value="SET"/>
    <property type="match status" value="1"/>
</dbReference>
<dbReference type="GO" id="GO:0005654">
    <property type="term" value="C:nucleoplasm"/>
    <property type="evidence" value="ECO:0007669"/>
    <property type="project" value="TreeGrafter"/>
</dbReference>
<dbReference type="InterPro" id="IPR001965">
    <property type="entry name" value="Znf_PHD"/>
</dbReference>
<dbReference type="Pfam" id="PF01426">
    <property type="entry name" value="BAH"/>
    <property type="match status" value="1"/>
</dbReference>
<dbReference type="GO" id="GO:0042800">
    <property type="term" value="F:histone H3K4 methyltransferase activity"/>
    <property type="evidence" value="ECO:0007669"/>
    <property type="project" value="TreeGrafter"/>
</dbReference>
<dbReference type="InterPro" id="IPR011011">
    <property type="entry name" value="Znf_FYVE_PHD"/>
</dbReference>
<dbReference type="Gene3D" id="1.20.920.10">
    <property type="entry name" value="Bromodomain-like"/>
    <property type="match status" value="1"/>
</dbReference>
<dbReference type="SMART" id="SM00249">
    <property type="entry name" value="PHD"/>
    <property type="match status" value="1"/>
</dbReference>
<dbReference type="GO" id="GO:0018991">
    <property type="term" value="P:egg-laying behavior"/>
    <property type="evidence" value="ECO:0007669"/>
    <property type="project" value="UniProtKB-ARBA"/>
</dbReference>
<dbReference type="GO" id="GO:0005694">
    <property type="term" value="C:chromosome"/>
    <property type="evidence" value="ECO:0007669"/>
    <property type="project" value="UniProtKB-SubCell"/>
</dbReference>
<feature type="compositionally biased region" description="Low complexity" evidence="18">
    <location>
        <begin position="156"/>
        <end position="166"/>
    </location>
</feature>
<gene>
    <name evidence="24" type="primary">LOC115621413</name>
</gene>
<evidence type="ECO:0000256" key="5">
    <source>
        <dbReference type="ARBA" id="ARBA00022603"/>
    </source>
</evidence>
<dbReference type="PANTHER" id="PTHR46147:SF3">
    <property type="entry name" value="HISTONE-LYSINE N-METHYLTRANSFERASE ASH1"/>
    <property type="match status" value="1"/>
</dbReference>
<evidence type="ECO:0000256" key="9">
    <source>
        <dbReference type="ARBA" id="ARBA00022737"/>
    </source>
</evidence>
<dbReference type="RefSeq" id="XP_030370924.1">
    <property type="nucleotide sequence ID" value="XM_030515064.1"/>
</dbReference>
<evidence type="ECO:0000259" key="19">
    <source>
        <dbReference type="PROSITE" id="PS50280"/>
    </source>
</evidence>
<dbReference type="Proteomes" id="UP000504634">
    <property type="component" value="Unplaced"/>
</dbReference>
<keyword evidence="10" id="KW-0863">Zinc-finger</keyword>
<keyword evidence="4" id="KW-0597">Phosphoprotein</keyword>
<sequence>MSSGQNETARAAKVLETQCIQESGSENENYQQETDSITDQSSKSSAAQQQHEKSTKTATQFSVQSSDTDGLRMRISAIRPPTSTTSGVATTTSTTTSLSTNHSKLSELKSSLKARKMSASLALPTSALAHFSDATESGCSEATTTTIAHGIKDKTTNATTTGTTATKKIKVKRKKIAQKNNNSNNTNNNNNNSSCTGHSKQVSKKPRLQSAFSSDSEDDLPLKIHQQRAPRLLLTAIGHASSSSFLQVSNAPGSDNIGNSSSDNELPNLVKAAIKRVESDTEDTTVEGSFRKAAKTKQLPQYQSTLLQDFMEKTQMLGKTAACAATAAQSSPALGSSQSDSMASSISRKRRGRPKKQLSTAVETALAIVPINESADSGVISTTSTTQSTTPSPKMQVSNNNNENLLPTSAKPKIDMAYLDKRMYATERVLYPPPRNKRRQGNKKSQKEELQLDPVWREIDVNKKFRLRSVSGYKSDGGGTGGGITTTICSKILAAKSGYVSDYGSVRHQRSTNAHNSGYKSDASCKSRFSVKSCMSRRSRAKSCGYRSDCKESGKLGGGKLRRRRRASMLLKGNAATANSGITTNPSDEQDILQLAGLSLGQSSEESNEYISKPSLQNLPTTSASKKYGEINRYVTTGQYFGRGDVVAGASSTHNPDTFINKMLLQRKHSIGREGGKPSPPAVGKIKSRRSSAASMCSSYISGTSRMRRRHRRKSLCLSRSSTKMLNIDSKLLTEIDIITSTFHTRCRIQDDRLTASSGKEKLMAEANKLQQTLAGPLQPLLSGGSSTGTGSTNNVGNGKPLKRALKKRKLSEPLVDFAMLSAGVNASASASKRRHKKSAGTSSSPDDHKLPLKKRHYLLTPGERPPADVAAAFAAGNSKLNAEAWAAAAATAKSTASTKSQAQFNARAANCKSALTPKKRHLLESSSRGENSCSSSSPLRIVVDTNSISGGKLLDISPSSLCSLKQQRRQRVEVNKQKSSAQQPITAMLQSPASYPPPGIFEPSVELEIQIPMAKLNESVITKAEVSSPLLTLDINEDPKKEQCTRVVESLLHKTGGHVLLKRKRKKINRTGFPTVRRKKRKVSDATTLPEQGQLDKEETEQQPAPQQEKISRETRSSTALIGAMDCERVPLTGEARETFVARSNQRTPRLSVVALERLQGSPRPTTPAKSKTGKTQPQMALELRSNSLKRKGRKPDVVSVPGPSSNVKPKMRGRPKATQLNEKPAQIAPKANNKFQTNIKLPAGVDPNTNFSCKIRLKRRKTLIKPLDTKESSEQVDEPPSTAEEIDKEAAAKYSGHLPTEHEPLPLSEALRPNQEEASCDDTSDEKSSNASNITTVTAARKLNRLKKNYLVAGLFSNYYKQSQMPPPPKLSKKIPGQLEELQPNNTSLLPPPPYCERYHRRTQIDFELPYDIWWAYTNAKLPTRQVVPSWNYRKIRTNVYAESVRPNLAGFDHPTCNCKPDAACMDNCLNRMVYTECSPSNCPAGDKCRNQKIQKHEVAPGVERFMTADKGWGVRTKLHIPKGTYILEYVGEVVTEREFKERMGTIYLNDTHHYCLHLDGGLVIDGQRMGSDCRFVNHSCEPNCEMQKWSVNGLSRMVLFAKRPIEQGEELTYDYNFSLFNPSEGQPCRCNTPQCRGVIGGKSQRVKPLPVEIKPVESTSPNTSKDARNGRQRKHKARKHAQRQPTKEVAVARVQQLSEKEKKLVKQCNIFLVRNFEKIRRCKAKRAAKAPVSTDGTVSERRPSTPSSSVTLAAQISALCTPRNIKTRGLTHAVQDPEVEKMAKMAVLLRDICNALEALKMSELLSSVATSKKKKALKSVAKVGPRVEFKTIQAQVEQGHYKTPQEYDEQMLQLFADARQTHSEDEGKAKALETLLECYEQQKHSSYAQLLDILGEAQALQSFKPKQADVVKLAEPQEPALKNVAGEGEVEVPAQTPPRPAATLNDDNEEDVIRCICGLYKDEGLMIQCAKCMVWQHTECTKADIDADNYQCERCEPRQVDREIPLEEFTEEGHRYYLSLMRGDLQVRQGDAVYVLRDIPIKDEQGKVVPSQKHTYETIGAIDYQECDIFRVEHLWKNDAGKRFIFGHHFLRPHETFHEPSRRFYPNEVVRVSLYEVVPIELVIGRCWVLDRTTFCKGRPMECTDEDHCYICELRVDKTARFFSKAKANYPTCTKSYAFRKFPEKLKISKSYAPHDVDSSLLKTKKQKTDNEVGTLSSLKLKPRLEQKTGQTANQCSGSVGGGTRKPRTANSVVATTSPAVHIIAPAVPNVQLVKKKRMRLENILITMKLKCLDAQTAQEQPIDLSYLLSGRGARQRKTNNNHLNSASPSA</sequence>
<feature type="region of interest" description="Disordered" evidence="18">
    <location>
        <begin position="156"/>
        <end position="222"/>
    </location>
</feature>
<evidence type="ECO:0000256" key="4">
    <source>
        <dbReference type="ARBA" id="ARBA00022553"/>
    </source>
</evidence>
<reference evidence="24" key="1">
    <citation type="submission" date="2025-08" db="UniProtKB">
        <authorList>
            <consortium name="RefSeq"/>
        </authorList>
    </citation>
    <scope>IDENTIFICATION</scope>
    <source>
        <strain evidence="24">11010-0011.00</strain>
        <tissue evidence="24">Whole body</tissue>
    </source>
</reference>
<dbReference type="Gene3D" id="3.30.40.10">
    <property type="entry name" value="Zinc/RING finger domain, C3HC4 (zinc finger)"/>
    <property type="match status" value="1"/>
</dbReference>
<evidence type="ECO:0000256" key="6">
    <source>
        <dbReference type="ARBA" id="ARBA00022679"/>
    </source>
</evidence>
<dbReference type="InterPro" id="IPR046341">
    <property type="entry name" value="SET_dom_sf"/>
</dbReference>
<feature type="region of interest" description="Disordered" evidence="18">
    <location>
        <begin position="780"/>
        <end position="804"/>
    </location>
</feature>
<evidence type="ECO:0000256" key="11">
    <source>
        <dbReference type="ARBA" id="ARBA00022833"/>
    </source>
</evidence>
<feature type="region of interest" description="Disordered" evidence="18">
    <location>
        <begin position="1065"/>
        <end position="1121"/>
    </location>
</feature>
<feature type="region of interest" description="Disordered" evidence="18">
    <location>
        <begin position="1929"/>
        <end position="1948"/>
    </location>
</feature>
<dbReference type="GO" id="GO:0032259">
    <property type="term" value="P:methylation"/>
    <property type="evidence" value="ECO:0007669"/>
    <property type="project" value="UniProtKB-KW"/>
</dbReference>
<evidence type="ECO:0000256" key="7">
    <source>
        <dbReference type="ARBA" id="ARBA00022691"/>
    </source>
</evidence>
<feature type="region of interest" description="Disordered" evidence="18">
    <location>
        <begin position="2230"/>
        <end position="2252"/>
    </location>
</feature>
<feature type="compositionally biased region" description="Basic residues" evidence="18">
    <location>
        <begin position="167"/>
        <end position="177"/>
    </location>
</feature>
<dbReference type="GeneID" id="115621413"/>
<accession>A0A6J2T4I3</accession>
<organism evidence="23 24">
    <name type="scientific">Drosophila lebanonensis</name>
    <name type="common">Fruit fly</name>
    <name type="synonym">Scaptodrosophila lebanonensis</name>
    <dbReference type="NCBI Taxonomy" id="7225"/>
    <lineage>
        <taxon>Eukaryota</taxon>
        <taxon>Metazoa</taxon>
        <taxon>Ecdysozoa</taxon>
        <taxon>Arthropoda</taxon>
        <taxon>Hexapoda</taxon>
        <taxon>Insecta</taxon>
        <taxon>Pterygota</taxon>
        <taxon>Neoptera</taxon>
        <taxon>Endopterygota</taxon>
        <taxon>Diptera</taxon>
        <taxon>Brachycera</taxon>
        <taxon>Muscomorpha</taxon>
        <taxon>Ephydroidea</taxon>
        <taxon>Drosophilidae</taxon>
        <taxon>Scaptodrosophila</taxon>
    </lineage>
</organism>
<dbReference type="CDD" id="cd19174">
    <property type="entry name" value="SET_ASH1L"/>
    <property type="match status" value="1"/>
</dbReference>
<feature type="compositionally biased region" description="Low complexity" evidence="18">
    <location>
        <begin position="40"/>
        <end position="49"/>
    </location>
</feature>
<evidence type="ECO:0000256" key="10">
    <source>
        <dbReference type="ARBA" id="ARBA00022771"/>
    </source>
</evidence>
<protein>
    <submittedName>
        <fullName evidence="24">Histone-lysine N-methyltransferase ash1 isoform X1</fullName>
    </submittedName>
</protein>
<dbReference type="GO" id="GO:0030154">
    <property type="term" value="P:cell differentiation"/>
    <property type="evidence" value="ECO:0007669"/>
    <property type="project" value="UniProtKB-ARBA"/>
</dbReference>
<evidence type="ECO:0000256" key="17">
    <source>
        <dbReference type="ARBA" id="ARBA00023242"/>
    </source>
</evidence>
<dbReference type="GO" id="GO:0010557">
    <property type="term" value="P:positive regulation of macromolecule biosynthetic process"/>
    <property type="evidence" value="ECO:0007669"/>
    <property type="project" value="UniProtKB-ARBA"/>
</dbReference>
<dbReference type="PROSITE" id="PS51038">
    <property type="entry name" value="BAH"/>
    <property type="match status" value="1"/>
</dbReference>
<dbReference type="Pfam" id="PF20826">
    <property type="entry name" value="PHD_5"/>
    <property type="match status" value="1"/>
</dbReference>
<dbReference type="GO" id="GO:0009792">
    <property type="term" value="P:embryo development ending in birth or egg hatching"/>
    <property type="evidence" value="ECO:0007669"/>
    <property type="project" value="UniProtKB-ARBA"/>
</dbReference>
<dbReference type="InterPro" id="IPR006560">
    <property type="entry name" value="AWS_dom"/>
</dbReference>
<dbReference type="InterPro" id="IPR003616">
    <property type="entry name" value="Post-SET_dom"/>
</dbReference>
<feature type="region of interest" description="Disordered" evidence="18">
    <location>
        <begin position="827"/>
        <end position="853"/>
    </location>
</feature>
<feature type="region of interest" description="Disordered" evidence="18">
    <location>
        <begin position="1729"/>
        <end position="1752"/>
    </location>
</feature>
<keyword evidence="3" id="KW-0158">Chromosome</keyword>
<evidence type="ECO:0000256" key="15">
    <source>
        <dbReference type="ARBA" id="ARBA00023159"/>
    </source>
</evidence>
<dbReference type="PROSITE" id="PS01359">
    <property type="entry name" value="ZF_PHD_1"/>
    <property type="match status" value="1"/>
</dbReference>
<evidence type="ECO:0000256" key="8">
    <source>
        <dbReference type="ARBA" id="ARBA00022723"/>
    </source>
</evidence>
<comment type="subcellular location">
    <subcellularLocation>
        <location evidence="2">Chromosome</location>
    </subcellularLocation>
    <subcellularLocation>
        <location evidence="1">Nucleus</location>
    </subcellularLocation>
</comment>
<dbReference type="CDD" id="cd15548">
    <property type="entry name" value="PHD_ASH1L"/>
    <property type="match status" value="1"/>
</dbReference>
<dbReference type="PANTHER" id="PTHR46147">
    <property type="entry name" value="HISTONE-LYSINE N-METHYLTRANSFERASE ASH1"/>
    <property type="match status" value="1"/>
</dbReference>
<evidence type="ECO:0000259" key="22">
    <source>
        <dbReference type="PROSITE" id="PS51215"/>
    </source>
</evidence>
<evidence type="ECO:0000313" key="24">
    <source>
        <dbReference type="RefSeq" id="XP_030370924.1"/>
    </source>
</evidence>
<dbReference type="InterPro" id="IPR001025">
    <property type="entry name" value="BAH_dom"/>
</dbReference>
<feature type="compositionally biased region" description="Polar residues" evidence="18">
    <location>
        <begin position="2231"/>
        <end position="2241"/>
    </location>
</feature>
<dbReference type="InterPro" id="IPR013083">
    <property type="entry name" value="Znf_RING/FYVE/PHD"/>
</dbReference>
<keyword evidence="17" id="KW-0539">Nucleus</keyword>
<dbReference type="SUPFAM" id="SSF57903">
    <property type="entry name" value="FYVE/PHD zinc finger"/>
    <property type="match status" value="1"/>
</dbReference>
<dbReference type="Pfam" id="PF17907">
    <property type="entry name" value="AWS"/>
    <property type="match status" value="1"/>
</dbReference>
<dbReference type="SMART" id="SM00317">
    <property type="entry name" value="SET"/>
    <property type="match status" value="1"/>
</dbReference>
<evidence type="ECO:0000259" key="21">
    <source>
        <dbReference type="PROSITE" id="PS51038"/>
    </source>
</evidence>
<keyword evidence="13" id="KW-0805">Transcription regulation</keyword>
<dbReference type="InterPro" id="IPR036427">
    <property type="entry name" value="Bromodomain-like_sf"/>
</dbReference>
<keyword evidence="23" id="KW-1185">Reference proteome</keyword>
<dbReference type="GO" id="GO:0006355">
    <property type="term" value="P:regulation of DNA-templated transcription"/>
    <property type="evidence" value="ECO:0007669"/>
    <property type="project" value="TreeGrafter"/>
</dbReference>
<keyword evidence="9" id="KW-0677">Repeat</keyword>
<feature type="region of interest" description="Disordered" evidence="18">
    <location>
        <begin position="1"/>
        <end position="102"/>
    </location>
</feature>
<dbReference type="GO" id="GO:0003682">
    <property type="term" value="F:chromatin binding"/>
    <property type="evidence" value="ECO:0007669"/>
    <property type="project" value="InterPro"/>
</dbReference>
<keyword evidence="15" id="KW-0010">Activator</keyword>
<keyword evidence="7" id="KW-0949">S-adenosyl-L-methionine</keyword>
<dbReference type="CTD" id="40133"/>
<dbReference type="CDD" id="cd04717">
    <property type="entry name" value="BAH_polybromo"/>
    <property type="match status" value="1"/>
</dbReference>
<keyword evidence="14" id="KW-0103">Bromodomain</keyword>
<evidence type="ECO:0000256" key="16">
    <source>
        <dbReference type="ARBA" id="ARBA00023163"/>
    </source>
</evidence>
<evidence type="ECO:0000256" key="3">
    <source>
        <dbReference type="ARBA" id="ARBA00022454"/>
    </source>
</evidence>
<evidence type="ECO:0000256" key="2">
    <source>
        <dbReference type="ARBA" id="ARBA00004286"/>
    </source>
</evidence>
<feature type="compositionally biased region" description="Low complexity" evidence="18">
    <location>
        <begin position="82"/>
        <end position="100"/>
    </location>
</feature>
<dbReference type="FunFam" id="3.30.40.10:FF:000113">
    <property type="entry name" value="Histone-lysine N-methyltransferase"/>
    <property type="match status" value="1"/>
</dbReference>
<feature type="compositionally biased region" description="Low complexity" evidence="18">
    <location>
        <begin position="178"/>
        <end position="194"/>
    </location>
</feature>
<feature type="region of interest" description="Disordered" evidence="18">
    <location>
        <begin position="1649"/>
        <end position="1691"/>
    </location>
</feature>
<dbReference type="OrthoDB" id="79252at2759"/>
<dbReference type="InterPro" id="IPR043319">
    <property type="entry name" value="PHD_ASH1L"/>
</dbReference>
<feature type="domain" description="Post-SET" evidence="20">
    <location>
        <begin position="1627"/>
        <end position="1643"/>
    </location>
</feature>
<feature type="compositionally biased region" description="Polar residues" evidence="18">
    <location>
        <begin position="395"/>
        <end position="407"/>
    </location>
</feature>
<dbReference type="SMART" id="SM00439">
    <property type="entry name" value="BAH"/>
    <property type="match status" value="1"/>
</dbReference>
<feature type="domain" description="AWS" evidence="22">
    <location>
        <begin position="1454"/>
        <end position="1500"/>
    </location>
</feature>
<dbReference type="FunFam" id="2.170.270.10:FF:000011">
    <property type="entry name" value="Histone-lysine N-methyltransferase"/>
    <property type="match status" value="1"/>
</dbReference>
<dbReference type="Gene3D" id="2.30.30.490">
    <property type="match status" value="1"/>
</dbReference>
<dbReference type="Pfam" id="PF00856">
    <property type="entry name" value="SET"/>
    <property type="match status" value="1"/>
</dbReference>
<evidence type="ECO:0000256" key="14">
    <source>
        <dbReference type="ARBA" id="ARBA00023117"/>
    </source>
</evidence>
<feature type="region of interest" description="Disordered" evidence="18">
    <location>
        <begin position="671"/>
        <end position="690"/>
    </location>
</feature>
<feature type="domain" description="BAH" evidence="21">
    <location>
        <begin position="2050"/>
        <end position="2170"/>
    </location>
</feature>
<evidence type="ECO:0000259" key="20">
    <source>
        <dbReference type="PROSITE" id="PS50868"/>
    </source>
</evidence>
<evidence type="ECO:0000313" key="23">
    <source>
        <dbReference type="Proteomes" id="UP000504634"/>
    </source>
</evidence>
<keyword evidence="8" id="KW-0479">Metal-binding</keyword>
<dbReference type="GO" id="GO:0003006">
    <property type="term" value="P:developmental process involved in reproduction"/>
    <property type="evidence" value="ECO:0007669"/>
    <property type="project" value="UniProtKB-ARBA"/>
</dbReference>
<feature type="compositionally biased region" description="Low complexity" evidence="18">
    <location>
        <begin position="336"/>
        <end position="346"/>
    </location>
</feature>
<dbReference type="InterPro" id="IPR001214">
    <property type="entry name" value="SET_dom"/>
</dbReference>
<dbReference type="FunFam" id="2.30.30.490:FF:000039">
    <property type="entry name" value="Histone-lysine N-methyltransferase ash1"/>
    <property type="match status" value="1"/>
</dbReference>
<feature type="domain" description="SET" evidence="19">
    <location>
        <begin position="1503"/>
        <end position="1619"/>
    </location>
</feature>
<dbReference type="Gene3D" id="2.170.270.10">
    <property type="entry name" value="SET domain"/>
    <property type="match status" value="1"/>
</dbReference>
<dbReference type="InterPro" id="IPR043151">
    <property type="entry name" value="BAH_sf"/>
</dbReference>
<evidence type="ECO:0000256" key="1">
    <source>
        <dbReference type="ARBA" id="ARBA00004123"/>
    </source>
</evidence>
<feature type="compositionally biased region" description="Polar residues" evidence="18">
    <location>
        <begin position="18"/>
        <end position="39"/>
    </location>
</feature>
<dbReference type="PROSITE" id="PS51215">
    <property type="entry name" value="AWS"/>
    <property type="match status" value="1"/>
</dbReference>
<feature type="compositionally biased region" description="Low complexity" evidence="18">
    <location>
        <begin position="783"/>
        <end position="800"/>
    </location>
</feature>
<dbReference type="GO" id="GO:0008270">
    <property type="term" value="F:zinc ion binding"/>
    <property type="evidence" value="ECO:0007669"/>
    <property type="project" value="UniProtKB-KW"/>
</dbReference>
<feature type="region of interest" description="Disordered" evidence="18">
    <location>
        <begin position="1300"/>
        <end position="1335"/>
    </location>
</feature>
<feature type="region of interest" description="Disordered" evidence="18">
    <location>
        <begin position="378"/>
        <end position="409"/>
    </location>
</feature>
<keyword evidence="16" id="KW-0804">Transcription</keyword>
<dbReference type="SMART" id="SM00570">
    <property type="entry name" value="AWS"/>
    <property type="match status" value="1"/>
</dbReference>